<protein>
    <submittedName>
        <fullName evidence="1">Uncharacterized protein</fullName>
    </submittedName>
</protein>
<proteinExistence type="predicted"/>
<dbReference type="Proteomes" id="UP000507222">
    <property type="component" value="Unassembled WGS sequence"/>
</dbReference>
<evidence type="ECO:0000313" key="1">
    <source>
        <dbReference type="EMBL" id="CAB4280718.1"/>
    </source>
</evidence>
<reference evidence="1 3" key="2">
    <citation type="submission" date="2020-05" db="EMBL/GenBank/DDBJ databases">
        <authorList>
            <person name="Campoy J."/>
            <person name="Schneeberger K."/>
            <person name="Spophaly S."/>
        </authorList>
    </citation>
    <scope>NUCLEOTIDE SEQUENCE [LARGE SCALE GENOMIC DNA]</scope>
    <source>
        <strain evidence="1">PruArmRojPasFocal</strain>
    </source>
</reference>
<accession>A0A6J5V3X5</accession>
<dbReference type="AlphaFoldDB" id="A0A6J5V3X5"/>
<evidence type="ECO:0000313" key="2">
    <source>
        <dbReference type="EMBL" id="CAB4311122.1"/>
    </source>
</evidence>
<reference evidence="4" key="1">
    <citation type="journal article" date="2020" name="Genome Biol.">
        <title>Gamete binning: chromosome-level and haplotype-resolved genome assembly enabled by high-throughput single-cell sequencing of gamete genomes.</title>
        <authorList>
            <person name="Campoy J.A."/>
            <person name="Sun H."/>
            <person name="Goel M."/>
            <person name="Jiao W.-B."/>
            <person name="Folz-Donahue K."/>
            <person name="Wang N."/>
            <person name="Rubio M."/>
            <person name="Liu C."/>
            <person name="Kukat C."/>
            <person name="Ruiz D."/>
            <person name="Huettel B."/>
            <person name="Schneeberger K."/>
        </authorList>
    </citation>
    <scope>NUCLEOTIDE SEQUENCE [LARGE SCALE GENOMIC DNA]</scope>
    <source>
        <strain evidence="4">cv. Rojo Pasion</strain>
    </source>
</reference>
<keyword evidence="4" id="KW-1185">Reference proteome</keyword>
<name>A0A6J5V3X5_PRUAR</name>
<evidence type="ECO:0000313" key="4">
    <source>
        <dbReference type="Proteomes" id="UP000507245"/>
    </source>
</evidence>
<dbReference type="Proteomes" id="UP000507245">
    <property type="component" value="Unassembled WGS sequence"/>
</dbReference>
<dbReference type="EMBL" id="CAEKDK010000005">
    <property type="protein sequence ID" value="CAB4280718.1"/>
    <property type="molecule type" value="Genomic_DNA"/>
</dbReference>
<dbReference type="EMBL" id="CAEKKB010000005">
    <property type="protein sequence ID" value="CAB4311122.1"/>
    <property type="molecule type" value="Genomic_DNA"/>
</dbReference>
<sequence>MNEMVLDDDASLVFEEKRKALTLELAQNSQMSDTHIAIWIAGFRAKASAQAEEIKPILEEMITKVMDWEAKLTEFVTQLKEINRKLNEKVTKLEKIYGCTELEKMDAMLPSAC</sequence>
<evidence type="ECO:0000313" key="3">
    <source>
        <dbReference type="Proteomes" id="UP000507222"/>
    </source>
</evidence>
<organism evidence="1 3">
    <name type="scientific">Prunus armeniaca</name>
    <name type="common">Apricot</name>
    <name type="synonym">Armeniaca vulgaris</name>
    <dbReference type="NCBI Taxonomy" id="36596"/>
    <lineage>
        <taxon>Eukaryota</taxon>
        <taxon>Viridiplantae</taxon>
        <taxon>Streptophyta</taxon>
        <taxon>Embryophyta</taxon>
        <taxon>Tracheophyta</taxon>
        <taxon>Spermatophyta</taxon>
        <taxon>Magnoliopsida</taxon>
        <taxon>eudicotyledons</taxon>
        <taxon>Gunneridae</taxon>
        <taxon>Pentapetalae</taxon>
        <taxon>rosids</taxon>
        <taxon>fabids</taxon>
        <taxon>Rosales</taxon>
        <taxon>Rosaceae</taxon>
        <taxon>Amygdaloideae</taxon>
        <taxon>Amygdaleae</taxon>
        <taxon>Prunus</taxon>
    </lineage>
</organism>
<gene>
    <name evidence="1" type="ORF">CURHAP_LOCUS33655</name>
    <name evidence="2" type="ORF">ORAREDHAP_LOCUS33203</name>
</gene>